<dbReference type="EMBL" id="LSMT01001011">
    <property type="protein sequence ID" value="PFX13311.1"/>
    <property type="molecule type" value="Genomic_DNA"/>
</dbReference>
<dbReference type="Proteomes" id="UP000225706">
    <property type="component" value="Unassembled WGS sequence"/>
</dbReference>
<dbReference type="Pfam" id="PF03372">
    <property type="entry name" value="Exo_endo_phos"/>
    <property type="match status" value="1"/>
</dbReference>
<comment type="caution">
    <text evidence="2">The sequence shown here is derived from an EMBL/GenBank/DDBJ whole genome shotgun (WGS) entry which is preliminary data.</text>
</comment>
<feature type="domain" description="Endonuclease/exonuclease/phosphatase" evidence="1">
    <location>
        <begin position="72"/>
        <end position="294"/>
    </location>
</feature>
<organism evidence="2 3">
    <name type="scientific">Stylophora pistillata</name>
    <name type="common">Smooth cauliflower coral</name>
    <dbReference type="NCBI Taxonomy" id="50429"/>
    <lineage>
        <taxon>Eukaryota</taxon>
        <taxon>Metazoa</taxon>
        <taxon>Cnidaria</taxon>
        <taxon>Anthozoa</taxon>
        <taxon>Hexacorallia</taxon>
        <taxon>Scleractinia</taxon>
        <taxon>Astrocoeniina</taxon>
        <taxon>Pocilloporidae</taxon>
        <taxon>Stylophora</taxon>
    </lineage>
</organism>
<evidence type="ECO:0000313" key="2">
    <source>
        <dbReference type="EMBL" id="PFX13311.1"/>
    </source>
</evidence>
<gene>
    <name evidence="2" type="ORF">AWC38_SpisGene22614</name>
</gene>
<dbReference type="Gene3D" id="3.60.10.10">
    <property type="entry name" value="Endonuclease/exonuclease/phosphatase"/>
    <property type="match status" value="1"/>
</dbReference>
<evidence type="ECO:0000313" key="3">
    <source>
        <dbReference type="Proteomes" id="UP000225706"/>
    </source>
</evidence>
<dbReference type="SUPFAM" id="SSF56219">
    <property type="entry name" value="DNase I-like"/>
    <property type="match status" value="1"/>
</dbReference>
<dbReference type="InterPro" id="IPR036691">
    <property type="entry name" value="Endo/exonu/phosph_ase_sf"/>
</dbReference>
<dbReference type="GO" id="GO:0003824">
    <property type="term" value="F:catalytic activity"/>
    <property type="evidence" value="ECO:0007669"/>
    <property type="project" value="InterPro"/>
</dbReference>
<reference evidence="3" key="1">
    <citation type="journal article" date="2017" name="bioRxiv">
        <title>Comparative analysis of the genomes of Stylophora pistillata and Acropora digitifera provides evidence for extensive differences between species of corals.</title>
        <authorList>
            <person name="Voolstra C.R."/>
            <person name="Li Y."/>
            <person name="Liew Y.J."/>
            <person name="Baumgarten S."/>
            <person name="Zoccola D."/>
            <person name="Flot J.-F."/>
            <person name="Tambutte S."/>
            <person name="Allemand D."/>
            <person name="Aranda M."/>
        </authorList>
    </citation>
    <scope>NUCLEOTIDE SEQUENCE [LARGE SCALE GENOMIC DNA]</scope>
</reference>
<dbReference type="InterPro" id="IPR005135">
    <property type="entry name" value="Endo/exonuclease/phosphatase"/>
</dbReference>
<dbReference type="PANTHER" id="PTHR33395">
    <property type="entry name" value="TRANSCRIPTASE, PUTATIVE-RELATED-RELATED"/>
    <property type="match status" value="1"/>
</dbReference>
<keyword evidence="3" id="KW-1185">Reference proteome</keyword>
<accession>A0A2B4R6P9</accession>
<dbReference type="PANTHER" id="PTHR33395:SF22">
    <property type="entry name" value="REVERSE TRANSCRIPTASE DOMAIN-CONTAINING PROTEIN"/>
    <property type="match status" value="1"/>
</dbReference>
<proteinExistence type="predicted"/>
<evidence type="ECO:0000259" key="1">
    <source>
        <dbReference type="Pfam" id="PF03372"/>
    </source>
</evidence>
<dbReference type="AlphaFoldDB" id="A0A2B4R6P9"/>
<name>A0A2B4R6P9_STYPI</name>
<dbReference type="OrthoDB" id="5987713at2759"/>
<sequence length="582" mass="67680">MNRKKLNSYRRNGTWLSFTCCIPQFTDSFFEDSVNKNVLSVMSDDDSIPDSLEWFSGNISSYYNSNIKIAHLNINSIQNKLDEIKEMLNRNMFDILFIGETKLDGSYSSSLLYHPGYRIVRRDRKKGAGGLMAFIREDLSAYRRQKLEPESVEEICLDVTDFRKCRLIVCACYRSENVNKPAEFISSLSSAIELMFRCRQEIILIGDYNLDMLVNEDEGRRKNKALRDLCDRFCLFKQITEPTRITEKSQSLIDVILASHPERFATNGNLHLGVSYHDLVFATSGNLHLGVSDHDLVFAVRKQKTPRPTAREIEYRNVDDLWDHWAKLYCKVLDRHAPLKKKWIRGDQLPWITPELQREISRRSRLFKKYARNPTDSSWEEYRKQRNKVTLLKRKGVKSFCVDASLNKKHHGEFWRKVKPRLPSKGKTQSKIVLQENEQLITDPRFVAEIFNDYSCDATTSDGAQMSVDELTDHPSVKRIPEHFGHASNFDFQLIEAEYLKDILLKLSPRKAVGCDNISQRLLRITAPAVAQPLKYERITFKPYIQVQPKKACAKVAAMRKLREKEGRDLEQRLESLEQTPY</sequence>
<protein>
    <recommendedName>
        <fullName evidence="1">Endonuclease/exonuclease/phosphatase domain-containing protein</fullName>
    </recommendedName>
</protein>